<dbReference type="HAMAP" id="MF_01937">
    <property type="entry name" value="MenA_1"/>
    <property type="match status" value="1"/>
</dbReference>
<dbReference type="GO" id="GO:0009234">
    <property type="term" value="P:menaquinone biosynthetic process"/>
    <property type="evidence" value="ECO:0007669"/>
    <property type="project" value="UniProtKB-UniPathway"/>
</dbReference>
<proteinExistence type="inferred from homology"/>
<feature type="transmembrane region" description="Helical" evidence="9">
    <location>
        <begin position="150"/>
        <end position="169"/>
    </location>
</feature>
<evidence type="ECO:0000256" key="8">
    <source>
        <dbReference type="ARBA" id="ARBA00023136"/>
    </source>
</evidence>
<feature type="transmembrane region" description="Helical" evidence="9">
    <location>
        <begin position="274"/>
        <end position="294"/>
    </location>
</feature>
<sequence length="295" mass="31236">MIEENFHNLLRRRHINIWIQGSRPRTLPAAIAPVLVATVAAGSQWRPLQAALALFVSLALQVGVNYSNDYSDGIRGTDDNRIGPTRLTASGLATAQAVKNAAFLSFGAASIAGLVLASLSSWWVILIGITSIAAAWGYTGGANPYGYKGLGEVSVFIFFGVVATVGTYYVQTLTITWLACAASVPMGALACALLAINNIRDRAQDVEVGKKTLAVRLGDKNSRLFLVLLLTSAYLFAALTLKPWALITVITLPLAVKISRAVLSGAVGRDLIPLLAKTGQLQLLFALTFALGLAL</sequence>
<keyword evidence="3" id="KW-0474">Menaquinone biosynthesis</keyword>
<dbReference type="EMBL" id="CAESPC010000106">
    <property type="protein sequence ID" value="CAB4367093.1"/>
    <property type="molecule type" value="Genomic_DNA"/>
</dbReference>
<keyword evidence="6 9" id="KW-0812">Transmembrane</keyword>
<dbReference type="GO" id="GO:0046428">
    <property type="term" value="F:1,4-dihydroxy-2-naphthoate polyprenyltransferase activity"/>
    <property type="evidence" value="ECO:0007669"/>
    <property type="project" value="InterPro"/>
</dbReference>
<keyword evidence="7 9" id="KW-1133">Transmembrane helix</keyword>
<reference evidence="10" key="1">
    <citation type="submission" date="2020-05" db="EMBL/GenBank/DDBJ databases">
        <authorList>
            <person name="Chiriac C."/>
            <person name="Salcher M."/>
            <person name="Ghai R."/>
            <person name="Kavagutti S V."/>
        </authorList>
    </citation>
    <scope>NUCLEOTIDE SEQUENCE</scope>
</reference>
<dbReference type="AlphaFoldDB" id="A0A6J6AE53"/>
<keyword evidence="4" id="KW-1003">Cell membrane</keyword>
<dbReference type="Gene3D" id="1.10.357.140">
    <property type="entry name" value="UbiA prenyltransferase"/>
    <property type="match status" value="1"/>
</dbReference>
<feature type="transmembrane region" description="Helical" evidence="9">
    <location>
        <begin position="122"/>
        <end position="138"/>
    </location>
</feature>
<feature type="transmembrane region" description="Helical" evidence="9">
    <location>
        <begin position="175"/>
        <end position="196"/>
    </location>
</feature>
<accession>A0A6J6AE53</accession>
<evidence type="ECO:0000256" key="2">
    <source>
        <dbReference type="ARBA" id="ARBA00004863"/>
    </source>
</evidence>
<evidence type="ECO:0000256" key="1">
    <source>
        <dbReference type="ARBA" id="ARBA00004141"/>
    </source>
</evidence>
<dbReference type="PANTHER" id="PTHR13929:SF0">
    <property type="entry name" value="UBIA PRENYLTRANSFERASE DOMAIN-CONTAINING PROTEIN 1"/>
    <property type="match status" value="1"/>
</dbReference>
<dbReference type="NCBIfam" id="NF004751">
    <property type="entry name" value="PRK06080.1-3"/>
    <property type="match status" value="1"/>
</dbReference>
<dbReference type="UniPathway" id="UPA00079"/>
<comment type="subcellular location">
    <subcellularLocation>
        <location evidence="1">Membrane</location>
        <topology evidence="1">Multi-pass membrane protein</topology>
    </subcellularLocation>
</comment>
<gene>
    <name evidence="10" type="ORF">UFOPK4180_00692</name>
</gene>
<dbReference type="NCBIfam" id="TIGR00751">
    <property type="entry name" value="menA"/>
    <property type="match status" value="1"/>
</dbReference>
<name>A0A6J6AE53_9ZZZZ</name>
<protein>
    <submittedName>
        <fullName evidence="10">Unannotated protein</fullName>
    </submittedName>
</protein>
<evidence type="ECO:0000256" key="5">
    <source>
        <dbReference type="ARBA" id="ARBA00022679"/>
    </source>
</evidence>
<feature type="transmembrane region" description="Helical" evidence="9">
    <location>
        <begin position="224"/>
        <end position="254"/>
    </location>
</feature>
<keyword evidence="5" id="KW-0808">Transferase</keyword>
<evidence type="ECO:0000256" key="7">
    <source>
        <dbReference type="ARBA" id="ARBA00022989"/>
    </source>
</evidence>
<dbReference type="CDD" id="cd13962">
    <property type="entry name" value="PT_UbiA_UBIAD1"/>
    <property type="match status" value="1"/>
</dbReference>
<dbReference type="InterPro" id="IPR044878">
    <property type="entry name" value="UbiA_sf"/>
</dbReference>
<evidence type="ECO:0000256" key="4">
    <source>
        <dbReference type="ARBA" id="ARBA00022475"/>
    </source>
</evidence>
<organism evidence="10">
    <name type="scientific">freshwater metagenome</name>
    <dbReference type="NCBI Taxonomy" id="449393"/>
    <lineage>
        <taxon>unclassified sequences</taxon>
        <taxon>metagenomes</taxon>
        <taxon>ecological metagenomes</taxon>
    </lineage>
</organism>
<dbReference type="GO" id="GO:0042371">
    <property type="term" value="P:vitamin K biosynthetic process"/>
    <property type="evidence" value="ECO:0007669"/>
    <property type="project" value="TreeGrafter"/>
</dbReference>
<dbReference type="PANTHER" id="PTHR13929">
    <property type="entry name" value="1,4-DIHYDROXY-2-NAPHTHOATE OCTAPRENYLTRANSFERASE"/>
    <property type="match status" value="1"/>
</dbReference>
<dbReference type="InterPro" id="IPR000537">
    <property type="entry name" value="UbiA_prenyltransferase"/>
</dbReference>
<dbReference type="PIRSF" id="PIRSF005355">
    <property type="entry name" value="UBIAD1"/>
    <property type="match status" value="1"/>
</dbReference>
<dbReference type="InterPro" id="IPR004657">
    <property type="entry name" value="MenA"/>
</dbReference>
<dbReference type="InterPro" id="IPR026046">
    <property type="entry name" value="UBIAD1"/>
</dbReference>
<evidence type="ECO:0000256" key="9">
    <source>
        <dbReference type="SAM" id="Phobius"/>
    </source>
</evidence>
<evidence type="ECO:0000256" key="3">
    <source>
        <dbReference type="ARBA" id="ARBA00022428"/>
    </source>
</evidence>
<dbReference type="GO" id="GO:0016020">
    <property type="term" value="C:membrane"/>
    <property type="evidence" value="ECO:0007669"/>
    <property type="project" value="UniProtKB-SubCell"/>
</dbReference>
<dbReference type="Pfam" id="PF01040">
    <property type="entry name" value="UbiA"/>
    <property type="match status" value="1"/>
</dbReference>
<keyword evidence="8 9" id="KW-0472">Membrane</keyword>
<comment type="pathway">
    <text evidence="2">Quinol/quinone metabolism; menaquinone biosynthesis.</text>
</comment>
<evidence type="ECO:0000256" key="6">
    <source>
        <dbReference type="ARBA" id="ARBA00022692"/>
    </source>
</evidence>
<evidence type="ECO:0000313" key="10">
    <source>
        <dbReference type="EMBL" id="CAB4367093.1"/>
    </source>
</evidence>